<comment type="caution">
    <text evidence="3">The sequence shown here is derived from an EMBL/GenBank/DDBJ whole genome shotgun (WGS) entry which is preliminary data.</text>
</comment>
<dbReference type="InterPro" id="IPR029063">
    <property type="entry name" value="SAM-dependent_MTases_sf"/>
</dbReference>
<feature type="compositionally biased region" description="Polar residues" evidence="1">
    <location>
        <begin position="57"/>
        <end position="72"/>
    </location>
</feature>
<dbReference type="GO" id="GO:0008757">
    <property type="term" value="F:S-adenosylmethionine-dependent methyltransferase activity"/>
    <property type="evidence" value="ECO:0007669"/>
    <property type="project" value="InterPro"/>
</dbReference>
<dbReference type="Proteomes" id="UP001227192">
    <property type="component" value="Unassembled WGS sequence"/>
</dbReference>
<proteinExistence type="predicted"/>
<dbReference type="Gene3D" id="3.40.50.150">
    <property type="entry name" value="Vaccinia Virus protein VP39"/>
    <property type="match status" value="1"/>
</dbReference>
<evidence type="ECO:0000313" key="4">
    <source>
        <dbReference type="Proteomes" id="UP001227192"/>
    </source>
</evidence>
<keyword evidence="4" id="KW-1185">Reference proteome</keyword>
<evidence type="ECO:0000313" key="3">
    <source>
        <dbReference type="EMBL" id="KAJ9483222.1"/>
    </source>
</evidence>
<dbReference type="SUPFAM" id="SSF53335">
    <property type="entry name" value="S-adenosyl-L-methionine-dependent methyltransferases"/>
    <property type="match status" value="1"/>
</dbReference>
<evidence type="ECO:0000259" key="2">
    <source>
        <dbReference type="Pfam" id="PF08241"/>
    </source>
</evidence>
<protein>
    <recommendedName>
        <fullName evidence="2">Methyltransferase type 11 domain-containing protein</fullName>
    </recommendedName>
</protein>
<dbReference type="InterPro" id="IPR013216">
    <property type="entry name" value="Methyltransf_11"/>
</dbReference>
<dbReference type="PANTHER" id="PTHR43591">
    <property type="entry name" value="METHYLTRANSFERASE"/>
    <property type="match status" value="1"/>
</dbReference>
<dbReference type="CDD" id="cd02440">
    <property type="entry name" value="AdoMet_MTases"/>
    <property type="match status" value="1"/>
</dbReference>
<accession>A0AAI9X4C5</accession>
<reference evidence="3" key="1">
    <citation type="submission" date="2015-06" db="EMBL/GenBank/DDBJ databases">
        <authorList>
            <person name="Nguyen H."/>
        </authorList>
    </citation>
    <scope>NUCLEOTIDE SEQUENCE</scope>
    <source>
        <strain evidence="3">DAOM 180753</strain>
    </source>
</reference>
<dbReference type="EMBL" id="LACB01000453">
    <property type="protein sequence ID" value="KAJ9483222.1"/>
    <property type="molecule type" value="Genomic_DNA"/>
</dbReference>
<organism evidence="3 4">
    <name type="scientific">Penicillium thymicola</name>
    <dbReference type="NCBI Taxonomy" id="293382"/>
    <lineage>
        <taxon>Eukaryota</taxon>
        <taxon>Fungi</taxon>
        <taxon>Dikarya</taxon>
        <taxon>Ascomycota</taxon>
        <taxon>Pezizomycotina</taxon>
        <taxon>Eurotiomycetes</taxon>
        <taxon>Eurotiomycetidae</taxon>
        <taxon>Eurotiales</taxon>
        <taxon>Aspergillaceae</taxon>
        <taxon>Penicillium</taxon>
    </lineage>
</organism>
<sequence>MELPYKRYLIFEICYPLKICYPVKPTNTGYYLAHLLTLERPIFYRDTETFTHMPITAVQSRNSPDAQPSKSETSPEDWRKKAAAYKDMTGGLNVKPITVMLECLNSRFPLSTATGILDDGCGPGPIMSRIIDEFGSSLPESCILICSDFAPAMVEQVEGVKNRKISDDSDSLWNRVGTQVLDSMDLHSIDDDSLSHVAAGWSFFNAKSPLKALTEARRVLQPGGVLAASSWAETDWLKILRTITKIDPARSPPSIPDDWAKAPNLKEQLKTAGYRDVEVYEVPVDIPFRSYESFIGVMMTRVTQMMNASQDLPEEQMAKLKILMTEEMRSLCPTEPGVLKAVSLLAVGVK</sequence>
<dbReference type="Pfam" id="PF08241">
    <property type="entry name" value="Methyltransf_11"/>
    <property type="match status" value="1"/>
</dbReference>
<dbReference type="AlphaFoldDB" id="A0AAI9X4C5"/>
<reference evidence="3" key="2">
    <citation type="journal article" date="2016" name="Fungal Biol.">
        <title>Ochratoxin A production by Penicillium thymicola.</title>
        <authorList>
            <person name="Nguyen H.D.T."/>
            <person name="McMullin D.R."/>
            <person name="Ponomareva E."/>
            <person name="Riley R."/>
            <person name="Pomraning K.R."/>
            <person name="Baker S.E."/>
            <person name="Seifert K.A."/>
        </authorList>
    </citation>
    <scope>NUCLEOTIDE SEQUENCE</scope>
    <source>
        <strain evidence="3">DAOM 180753</strain>
    </source>
</reference>
<evidence type="ECO:0000256" key="1">
    <source>
        <dbReference type="SAM" id="MobiDB-lite"/>
    </source>
</evidence>
<name>A0AAI9X4C5_PENTH</name>
<dbReference type="PANTHER" id="PTHR43591:SF24">
    <property type="entry name" value="2-METHOXY-6-POLYPRENYL-1,4-BENZOQUINOL METHYLASE, MITOCHONDRIAL"/>
    <property type="match status" value="1"/>
</dbReference>
<feature type="region of interest" description="Disordered" evidence="1">
    <location>
        <begin position="55"/>
        <end position="79"/>
    </location>
</feature>
<gene>
    <name evidence="3" type="ORF">VN97_g10186</name>
</gene>
<feature type="domain" description="Methyltransferase type 11" evidence="2">
    <location>
        <begin position="117"/>
        <end position="227"/>
    </location>
</feature>